<reference evidence="7 8" key="2">
    <citation type="submission" date="2020-01" db="EMBL/GenBank/DDBJ databases">
        <title>Clostridiaceae sp. nov. isolated from the gut of human by culturomics.</title>
        <authorList>
            <person name="Chang Y."/>
        </authorList>
    </citation>
    <scope>NUCLEOTIDE SEQUENCE [LARGE SCALE GENOMIC DNA]</scope>
    <source>
        <strain evidence="7 8">DONG20-135</strain>
    </source>
</reference>
<dbReference type="PANTHER" id="PTHR37316">
    <property type="entry name" value="TEICHOIC ACID GLYCEROL-PHOSPHATE PRIMASE"/>
    <property type="match status" value="1"/>
</dbReference>
<evidence type="ECO:0000256" key="4">
    <source>
        <dbReference type="ARBA" id="ARBA00022679"/>
    </source>
</evidence>
<evidence type="ECO:0000256" key="2">
    <source>
        <dbReference type="ARBA" id="ARBA00010488"/>
    </source>
</evidence>
<dbReference type="AlphaFoldDB" id="A0A6N8U6D3"/>
<dbReference type="InterPro" id="IPR051612">
    <property type="entry name" value="Teichoic_Acid_Biosynth"/>
</dbReference>
<name>A0A6N8U6D3_9FIRM</name>
<evidence type="ECO:0000256" key="6">
    <source>
        <dbReference type="ARBA" id="ARBA00023136"/>
    </source>
</evidence>
<dbReference type="Gene3D" id="3.40.50.12580">
    <property type="match status" value="1"/>
</dbReference>
<proteinExistence type="inferred from homology"/>
<dbReference type="Proteomes" id="UP000434036">
    <property type="component" value="Unassembled WGS sequence"/>
</dbReference>
<comment type="subcellular location">
    <subcellularLocation>
        <location evidence="1">Cell membrane</location>
        <topology evidence="1">Peripheral membrane protein</topology>
    </subcellularLocation>
</comment>
<evidence type="ECO:0000256" key="1">
    <source>
        <dbReference type="ARBA" id="ARBA00004202"/>
    </source>
</evidence>
<evidence type="ECO:0000313" key="8">
    <source>
        <dbReference type="Proteomes" id="UP000434036"/>
    </source>
</evidence>
<dbReference type="GO" id="GO:0047355">
    <property type="term" value="F:CDP-glycerol glycerophosphotransferase activity"/>
    <property type="evidence" value="ECO:0007669"/>
    <property type="project" value="InterPro"/>
</dbReference>
<dbReference type="InterPro" id="IPR043149">
    <property type="entry name" value="TagF_N"/>
</dbReference>
<dbReference type="InterPro" id="IPR007554">
    <property type="entry name" value="Glycerophosphate_synth"/>
</dbReference>
<keyword evidence="6" id="KW-0472">Membrane</keyword>
<dbReference type="GO" id="GO:0005886">
    <property type="term" value="C:plasma membrane"/>
    <property type="evidence" value="ECO:0007669"/>
    <property type="project" value="UniProtKB-SubCell"/>
</dbReference>
<comment type="caution">
    <text evidence="7">The sequence shown here is derived from an EMBL/GenBank/DDBJ whole genome shotgun (WGS) entry which is preliminary data.</text>
</comment>
<comment type="similarity">
    <text evidence="2">Belongs to the CDP-glycerol glycerophosphotransferase family.</text>
</comment>
<dbReference type="GO" id="GO:0019350">
    <property type="term" value="P:teichoic acid biosynthetic process"/>
    <property type="evidence" value="ECO:0007669"/>
    <property type="project" value="UniProtKB-KW"/>
</dbReference>
<sequence length="368" mass="43194">MSLAKLILNLILGPVYLLSKFFPVRKNKISFVSLSSDKLEGDFKILAKKLEAKEQYEIEYVLIKFKRTLSGCFSYFFCLLRQVYHINTSHLVILDSNNYAVSYFKKKAVKVIQVWHASGALKKFGNDVARSYEIRNYDYVLACSDIWKPFYASAFGVREDQVISTGIPRTDRIFNKKRMKKYHREIHEIFPQIKGKKVIIFAPTFRGNVLKDYTYEKIDLDHIRKVLGDDYCIIYKMHPLIHESITSFDNMVINANDISIKRLFAVADYLITDYSSIVFEFSVLNKPMLFYTPDLKTYQEEVGMYLDYESTMPGPICYNEDELLDAILKNDFSLEAITEFRNQFFKYQDGRSTVRVIRFIDKLMHEEV</sequence>
<keyword evidence="5" id="KW-0777">Teichoic acid biosynthesis</keyword>
<keyword evidence="4 7" id="KW-0808">Transferase</keyword>
<dbReference type="RefSeq" id="WP_160624350.1">
    <property type="nucleotide sequence ID" value="NZ_WUUQ01000001.1"/>
</dbReference>
<dbReference type="Pfam" id="PF04464">
    <property type="entry name" value="Glyphos_transf"/>
    <property type="match status" value="1"/>
</dbReference>
<keyword evidence="3" id="KW-1003">Cell membrane</keyword>
<evidence type="ECO:0000313" key="7">
    <source>
        <dbReference type="EMBL" id="MXQ72874.1"/>
    </source>
</evidence>
<accession>A0A6N8U6D3</accession>
<organism evidence="7 8">
    <name type="scientific">Copranaerobaculum intestinale</name>
    <dbReference type="NCBI Taxonomy" id="2692629"/>
    <lineage>
        <taxon>Bacteria</taxon>
        <taxon>Bacillati</taxon>
        <taxon>Bacillota</taxon>
        <taxon>Erysipelotrichia</taxon>
        <taxon>Erysipelotrichales</taxon>
        <taxon>Erysipelotrichaceae</taxon>
        <taxon>Copranaerobaculum</taxon>
    </lineage>
</organism>
<dbReference type="InterPro" id="IPR043148">
    <property type="entry name" value="TagF_C"/>
</dbReference>
<dbReference type="SUPFAM" id="SSF53756">
    <property type="entry name" value="UDP-Glycosyltransferase/glycogen phosphorylase"/>
    <property type="match status" value="1"/>
</dbReference>
<evidence type="ECO:0000256" key="5">
    <source>
        <dbReference type="ARBA" id="ARBA00022944"/>
    </source>
</evidence>
<reference evidence="7 8" key="1">
    <citation type="submission" date="2019-12" db="EMBL/GenBank/DDBJ databases">
        <authorList>
            <person name="Yang R."/>
        </authorList>
    </citation>
    <scope>NUCLEOTIDE SEQUENCE [LARGE SCALE GENOMIC DNA]</scope>
    <source>
        <strain evidence="7 8">DONG20-135</strain>
    </source>
</reference>
<keyword evidence="8" id="KW-1185">Reference proteome</keyword>
<dbReference type="PANTHER" id="PTHR37316:SF3">
    <property type="entry name" value="TEICHOIC ACID GLYCEROL-PHOSPHATE TRANSFERASE"/>
    <property type="match status" value="1"/>
</dbReference>
<dbReference type="EMBL" id="WUUQ01000001">
    <property type="protein sequence ID" value="MXQ72874.1"/>
    <property type="molecule type" value="Genomic_DNA"/>
</dbReference>
<dbReference type="Gene3D" id="3.40.50.11820">
    <property type="match status" value="1"/>
</dbReference>
<gene>
    <name evidence="7" type="ORF">GSF08_02800</name>
</gene>
<protein>
    <submittedName>
        <fullName evidence="7">CDP-glycerol--glycerophosphate glycerophosphotransferase</fullName>
    </submittedName>
</protein>
<evidence type="ECO:0000256" key="3">
    <source>
        <dbReference type="ARBA" id="ARBA00022475"/>
    </source>
</evidence>